<proteinExistence type="predicted"/>
<evidence type="ECO:0000313" key="4">
    <source>
        <dbReference type="EMBL" id="MBB2194049.1"/>
    </source>
</evidence>
<feature type="region of interest" description="Disordered" evidence="1">
    <location>
        <begin position="383"/>
        <end position="408"/>
    </location>
</feature>
<dbReference type="RefSeq" id="WP_182973995.1">
    <property type="nucleotide sequence ID" value="NZ_JABEQN010000011.1"/>
</dbReference>
<dbReference type="InterPro" id="IPR014550">
    <property type="entry name" value="UCP028704_OpgC"/>
</dbReference>
<feature type="transmembrane region" description="Helical" evidence="2">
    <location>
        <begin position="219"/>
        <end position="235"/>
    </location>
</feature>
<dbReference type="PANTHER" id="PTHR38592:SF3">
    <property type="entry name" value="BLL4819 PROTEIN"/>
    <property type="match status" value="1"/>
</dbReference>
<feature type="compositionally biased region" description="Low complexity" evidence="1">
    <location>
        <begin position="1"/>
        <end position="13"/>
    </location>
</feature>
<keyword evidence="2" id="KW-0812">Transmembrane</keyword>
<accession>A0A7W4IL56</accession>
<feature type="compositionally biased region" description="Low complexity" evidence="1">
    <location>
        <begin position="383"/>
        <end position="401"/>
    </location>
</feature>
<dbReference type="EMBL" id="JABEQO010000011">
    <property type="protein sequence ID" value="MBB2164888.1"/>
    <property type="molecule type" value="Genomic_DNA"/>
</dbReference>
<keyword evidence="2" id="KW-1133">Transmembrane helix</keyword>
<dbReference type="EMBL" id="JABEQN010000011">
    <property type="protein sequence ID" value="MBB2194049.1"/>
    <property type="molecule type" value="Genomic_DNA"/>
</dbReference>
<dbReference type="PIRSF" id="PIRSF028704">
    <property type="entry name" value="UPC028704"/>
    <property type="match status" value="1"/>
</dbReference>
<gene>
    <name evidence="4" type="ORF">HLH25_10435</name>
    <name evidence="3" type="ORF">HLH26_10115</name>
</gene>
<evidence type="ECO:0000313" key="3">
    <source>
        <dbReference type="EMBL" id="MBB2164888.1"/>
    </source>
</evidence>
<dbReference type="AlphaFoldDB" id="A0A7W4IL56"/>
<sequence length="408" mass="45354">MTASAPGPQVSSGSGQGATVPPRPPGSRRDHRIDALRGVALLMMFVDHIPQNVLNRFTLRNVGFADAAEIFVLLAGYASWLAYGRNFERVGLRAGVGRVWRRCVRLYVFQAVMVVVTTATIRYWRAFWPVPVDFLEPELAHGLSSFWRVLFLDALPSNLNILPLYMVLLGVFPLIYLMMRVSLWLTLALSASLWLLINLDPSINFPNWLDPDGWYFDPLAWQFLFTLGACAAVVAGRHDGSLPRRGWLRWVCGLYLAVSALEAFPWQQWGLPDLRPFAITAPDKSVLAPLRLLDVLAIFYLVQSSHGVRGAAEGRIGRVMALFGRHSLEVFSAGTVIDLYARLIFTSFGSGWMLQIAVNVIGFTILWELATVLDRARIRQKQRQAAPPAAAEGRGNPAPAGSVMERAR</sequence>
<dbReference type="Pfam" id="PF10129">
    <property type="entry name" value="OpgC_C"/>
    <property type="match status" value="1"/>
</dbReference>
<feature type="transmembrane region" description="Helical" evidence="2">
    <location>
        <begin position="145"/>
        <end position="169"/>
    </location>
</feature>
<feature type="region of interest" description="Disordered" evidence="1">
    <location>
        <begin position="1"/>
        <end position="29"/>
    </location>
</feature>
<protein>
    <submittedName>
        <fullName evidence="3">OpgC domain-containing protein</fullName>
    </submittedName>
</protein>
<reference evidence="5 6" key="1">
    <citation type="submission" date="2020-04" db="EMBL/GenBank/DDBJ databases">
        <title>Description of novel Gluconacetobacter.</title>
        <authorList>
            <person name="Sombolestani A."/>
        </authorList>
    </citation>
    <scope>NUCLEOTIDE SEQUENCE [LARGE SCALE GENOMIC DNA]</scope>
    <source>
        <strain evidence="4 5">LMG 1728</strain>
        <strain evidence="3 6">LMG 1731</strain>
    </source>
</reference>
<feature type="transmembrane region" description="Helical" evidence="2">
    <location>
        <begin position="351"/>
        <end position="373"/>
    </location>
</feature>
<evidence type="ECO:0000313" key="6">
    <source>
        <dbReference type="Proteomes" id="UP000561077"/>
    </source>
</evidence>
<evidence type="ECO:0000256" key="2">
    <source>
        <dbReference type="SAM" id="Phobius"/>
    </source>
</evidence>
<dbReference type="Proteomes" id="UP000561077">
    <property type="component" value="Unassembled WGS sequence"/>
</dbReference>
<feature type="transmembrane region" description="Helical" evidence="2">
    <location>
        <begin position="247"/>
        <end position="266"/>
    </location>
</feature>
<feature type="transmembrane region" description="Helical" evidence="2">
    <location>
        <begin position="62"/>
        <end position="83"/>
    </location>
</feature>
<name>A0A7W4IL56_9PROT</name>
<feature type="transmembrane region" description="Helical" evidence="2">
    <location>
        <begin position="181"/>
        <end position="199"/>
    </location>
</feature>
<dbReference type="Proteomes" id="UP000540490">
    <property type="component" value="Unassembled WGS sequence"/>
</dbReference>
<organism evidence="3 6">
    <name type="scientific">Gluconacetobacter dulcium</name>
    <dbReference type="NCBI Taxonomy" id="2729096"/>
    <lineage>
        <taxon>Bacteria</taxon>
        <taxon>Pseudomonadati</taxon>
        <taxon>Pseudomonadota</taxon>
        <taxon>Alphaproteobacteria</taxon>
        <taxon>Acetobacterales</taxon>
        <taxon>Acetobacteraceae</taxon>
        <taxon>Gluconacetobacter</taxon>
    </lineage>
</organism>
<feature type="transmembrane region" description="Helical" evidence="2">
    <location>
        <begin position="104"/>
        <end position="125"/>
    </location>
</feature>
<evidence type="ECO:0000256" key="1">
    <source>
        <dbReference type="SAM" id="MobiDB-lite"/>
    </source>
</evidence>
<comment type="caution">
    <text evidence="3">The sequence shown here is derived from an EMBL/GenBank/DDBJ whole genome shotgun (WGS) entry which is preliminary data.</text>
</comment>
<evidence type="ECO:0000313" key="5">
    <source>
        <dbReference type="Proteomes" id="UP000540490"/>
    </source>
</evidence>
<keyword evidence="2" id="KW-0472">Membrane</keyword>
<keyword evidence="5" id="KW-1185">Reference proteome</keyword>
<dbReference type="PANTHER" id="PTHR38592">
    <property type="entry name" value="BLL4819 PROTEIN"/>
    <property type="match status" value="1"/>
</dbReference>